<reference evidence="8" key="2">
    <citation type="submission" date="2020-11" db="EMBL/GenBank/DDBJ databases">
        <authorList>
            <person name="McCartney M.A."/>
            <person name="Auch B."/>
            <person name="Kono T."/>
            <person name="Mallez S."/>
            <person name="Becker A."/>
            <person name="Gohl D.M."/>
            <person name="Silverstein K.A.T."/>
            <person name="Koren S."/>
            <person name="Bechman K.B."/>
            <person name="Herman A."/>
            <person name="Abrahante J.E."/>
            <person name="Garbe J."/>
        </authorList>
    </citation>
    <scope>NUCLEOTIDE SEQUENCE</scope>
    <source>
        <strain evidence="8">Duluth1</strain>
        <tissue evidence="8">Whole animal</tissue>
    </source>
</reference>
<keyword evidence="6" id="KW-0812">Transmembrane</keyword>
<dbReference type="Pfam" id="PF00084">
    <property type="entry name" value="Sushi"/>
    <property type="match status" value="1"/>
</dbReference>
<proteinExistence type="predicted"/>
<keyword evidence="2 5" id="KW-0768">Sushi</keyword>
<evidence type="ECO:0000256" key="1">
    <source>
        <dbReference type="ARBA" id="ARBA00004328"/>
    </source>
</evidence>
<reference evidence="8" key="1">
    <citation type="journal article" date="2019" name="bioRxiv">
        <title>The Genome of the Zebra Mussel, Dreissena polymorpha: A Resource for Invasive Species Research.</title>
        <authorList>
            <person name="McCartney M.A."/>
            <person name="Auch B."/>
            <person name="Kono T."/>
            <person name="Mallez S."/>
            <person name="Zhang Y."/>
            <person name="Obille A."/>
            <person name="Becker A."/>
            <person name="Abrahante J.E."/>
            <person name="Garbe J."/>
            <person name="Badalamenti J.P."/>
            <person name="Herman A."/>
            <person name="Mangelson H."/>
            <person name="Liachko I."/>
            <person name="Sullivan S."/>
            <person name="Sone E.D."/>
            <person name="Koren S."/>
            <person name="Silverstein K.A.T."/>
            <person name="Beckman K.B."/>
            <person name="Gohl D.M."/>
        </authorList>
    </citation>
    <scope>NUCLEOTIDE SEQUENCE</scope>
    <source>
        <strain evidence="8">Duluth1</strain>
        <tissue evidence="8">Whole animal</tissue>
    </source>
</reference>
<evidence type="ECO:0000313" key="8">
    <source>
        <dbReference type="EMBL" id="KAH3818747.1"/>
    </source>
</evidence>
<feature type="transmembrane region" description="Helical" evidence="6">
    <location>
        <begin position="81"/>
        <end position="105"/>
    </location>
</feature>
<keyword evidence="6" id="KW-0472">Membrane</keyword>
<organism evidence="8 9">
    <name type="scientific">Dreissena polymorpha</name>
    <name type="common">Zebra mussel</name>
    <name type="synonym">Mytilus polymorpha</name>
    <dbReference type="NCBI Taxonomy" id="45954"/>
    <lineage>
        <taxon>Eukaryota</taxon>
        <taxon>Metazoa</taxon>
        <taxon>Spiralia</taxon>
        <taxon>Lophotrochozoa</taxon>
        <taxon>Mollusca</taxon>
        <taxon>Bivalvia</taxon>
        <taxon>Autobranchia</taxon>
        <taxon>Heteroconchia</taxon>
        <taxon>Euheterodonta</taxon>
        <taxon>Imparidentia</taxon>
        <taxon>Neoheterodontei</taxon>
        <taxon>Myida</taxon>
        <taxon>Dreissenoidea</taxon>
        <taxon>Dreissenidae</taxon>
        <taxon>Dreissena</taxon>
    </lineage>
</organism>
<evidence type="ECO:0000256" key="5">
    <source>
        <dbReference type="PROSITE-ProRule" id="PRU00302"/>
    </source>
</evidence>
<dbReference type="Gene3D" id="2.10.70.10">
    <property type="entry name" value="Complement Module, domain 1"/>
    <property type="match status" value="1"/>
</dbReference>
<dbReference type="InterPro" id="IPR000436">
    <property type="entry name" value="Sushi_SCR_CCP_dom"/>
</dbReference>
<dbReference type="SUPFAM" id="SSF57535">
    <property type="entry name" value="Complement control module/SCR domain"/>
    <property type="match status" value="1"/>
</dbReference>
<protein>
    <recommendedName>
        <fullName evidence="7">Sushi domain-containing protein</fullName>
    </recommendedName>
</protein>
<evidence type="ECO:0000256" key="3">
    <source>
        <dbReference type="ARBA" id="ARBA00022729"/>
    </source>
</evidence>
<comment type="caution">
    <text evidence="5">Lacks conserved residue(s) required for the propagation of feature annotation.</text>
</comment>
<dbReference type="InterPro" id="IPR035976">
    <property type="entry name" value="Sushi/SCR/CCP_sf"/>
</dbReference>
<comment type="subcellular location">
    <subcellularLocation>
        <location evidence="1">Virion</location>
    </subcellularLocation>
</comment>
<dbReference type="InterPro" id="IPR051503">
    <property type="entry name" value="ComplSys_Reg/VirEntry_Med"/>
</dbReference>
<dbReference type="PANTHER" id="PTHR45785">
    <property type="entry name" value="COMPLEMENT FACTOR H-RELATED"/>
    <property type="match status" value="1"/>
</dbReference>
<dbReference type="PROSITE" id="PS50923">
    <property type="entry name" value="SUSHI"/>
    <property type="match status" value="1"/>
</dbReference>
<evidence type="ECO:0000313" key="9">
    <source>
        <dbReference type="Proteomes" id="UP000828390"/>
    </source>
</evidence>
<dbReference type="SMART" id="SM00032">
    <property type="entry name" value="CCP"/>
    <property type="match status" value="1"/>
</dbReference>
<name>A0A9D4GRM2_DREPO</name>
<keyword evidence="3" id="KW-0732">Signal</keyword>
<comment type="caution">
    <text evidence="8">The sequence shown here is derived from an EMBL/GenBank/DDBJ whole genome shotgun (WGS) entry which is preliminary data.</text>
</comment>
<dbReference type="EMBL" id="JAIWYP010000005">
    <property type="protein sequence ID" value="KAH3818747.1"/>
    <property type="molecule type" value="Genomic_DNA"/>
</dbReference>
<evidence type="ECO:0000256" key="4">
    <source>
        <dbReference type="ARBA" id="ARBA00023157"/>
    </source>
</evidence>
<evidence type="ECO:0000259" key="7">
    <source>
        <dbReference type="PROSITE" id="PS50923"/>
    </source>
</evidence>
<keyword evidence="9" id="KW-1185">Reference proteome</keyword>
<dbReference type="OrthoDB" id="6094298at2759"/>
<feature type="domain" description="Sushi" evidence="7">
    <location>
        <begin position="2"/>
        <end position="62"/>
    </location>
</feature>
<accession>A0A9D4GRM2</accession>
<keyword evidence="6" id="KW-1133">Transmembrane helix</keyword>
<gene>
    <name evidence="8" type="ORF">DPMN_120472</name>
</gene>
<dbReference type="AlphaFoldDB" id="A0A9D4GRM2"/>
<keyword evidence="4" id="KW-1015">Disulfide bond</keyword>
<dbReference type="Proteomes" id="UP000828390">
    <property type="component" value="Unassembled WGS sequence"/>
</dbReference>
<dbReference type="CDD" id="cd00033">
    <property type="entry name" value="CCP"/>
    <property type="match status" value="1"/>
</dbReference>
<evidence type="ECO:0000256" key="6">
    <source>
        <dbReference type="SAM" id="Phobius"/>
    </source>
</evidence>
<dbReference type="PANTHER" id="PTHR45785:SF2">
    <property type="entry name" value="COMPLEMENT FACTOR H-RELATED"/>
    <property type="match status" value="1"/>
</dbReference>
<sequence length="228" mass="25245">MASCTSVPTITGGAVSNPIASGTYPHTTLVVYTCNTGYVMTGSSYITCNSGTWSTPYPTCTLQTSNDIDITNNENDSLPTWLLVLLAVMIGFLILLIFACVVFWCGQMCGFYDRSCLWGKSGSGSGSSARCRCCCTKSDRYDPPKTCKNLPRHYQIDEYGRRYHLDDYGRRCYTEHKNRTTNFIANGEVSPQPQATTLSEPTPRVQAKELLTWKPHANPVRSINTSTK</sequence>
<evidence type="ECO:0000256" key="2">
    <source>
        <dbReference type="ARBA" id="ARBA00022659"/>
    </source>
</evidence>